<dbReference type="ESTHER" id="cname-a0a1u9x1s8">
    <property type="family name" value="Carb_B_Arthropoda"/>
</dbReference>
<name>A0A1U9X1S8_CNAME</name>
<dbReference type="Pfam" id="PF00135">
    <property type="entry name" value="COesterase"/>
    <property type="match status" value="1"/>
</dbReference>
<evidence type="ECO:0000256" key="4">
    <source>
        <dbReference type="ARBA" id="ARBA00023157"/>
    </source>
</evidence>
<dbReference type="PROSITE" id="PS00122">
    <property type="entry name" value="CARBOXYLESTERASE_B_1"/>
    <property type="match status" value="1"/>
</dbReference>
<evidence type="ECO:0000256" key="3">
    <source>
        <dbReference type="ARBA" id="ARBA00022801"/>
    </source>
</evidence>
<dbReference type="SUPFAM" id="SSF53474">
    <property type="entry name" value="alpha/beta-Hydrolases"/>
    <property type="match status" value="1"/>
</dbReference>
<evidence type="ECO:0000259" key="7">
    <source>
        <dbReference type="Pfam" id="PF00135"/>
    </source>
</evidence>
<proteinExistence type="evidence at transcript level"/>
<protein>
    <recommendedName>
        <fullName evidence="6">Carboxylic ester hydrolase</fullName>
        <ecNumber evidence="6">3.1.1.-</ecNumber>
    </recommendedName>
</protein>
<keyword evidence="3 6" id="KW-0378">Hydrolase</keyword>
<comment type="similarity">
    <text evidence="1 6">Belongs to the type-B carboxylesterase/lipase family.</text>
</comment>
<dbReference type="InterPro" id="IPR002018">
    <property type="entry name" value="CarbesteraseB"/>
</dbReference>
<accession>A0A1U9X1S8</accession>
<dbReference type="Gene3D" id="3.40.50.1820">
    <property type="entry name" value="alpha/beta hydrolase"/>
    <property type="match status" value="1"/>
</dbReference>
<dbReference type="AlphaFoldDB" id="A0A1U9X1S8"/>
<dbReference type="InterPro" id="IPR029058">
    <property type="entry name" value="AB_hydrolase_fold"/>
</dbReference>
<dbReference type="InterPro" id="IPR019826">
    <property type="entry name" value="Carboxylesterase_B_AS"/>
</dbReference>
<reference evidence="8" key="1">
    <citation type="submission" date="2016-10" db="EMBL/GenBank/DDBJ databases">
        <title>Identification of putative carboxylesterase genes from the rice leaffolder, Cnaphalocrocis medinalis.</title>
        <authorList>
            <person name="Liu S."/>
        </authorList>
    </citation>
    <scope>NUCLEOTIDE SEQUENCE</scope>
    <source>
        <strain evidence="8">HF</strain>
    </source>
</reference>
<feature type="domain" description="Carboxylesterase type B" evidence="7">
    <location>
        <begin position="27"/>
        <end position="542"/>
    </location>
</feature>
<dbReference type="GO" id="GO:0052689">
    <property type="term" value="F:carboxylic ester hydrolase activity"/>
    <property type="evidence" value="ECO:0007669"/>
    <property type="project" value="UniProtKB-KW"/>
</dbReference>
<dbReference type="EMBL" id="KY021830">
    <property type="protein sequence ID" value="AQY62719.1"/>
    <property type="molecule type" value="mRNA"/>
</dbReference>
<keyword evidence="6" id="KW-0732">Signal</keyword>
<evidence type="ECO:0000256" key="2">
    <source>
        <dbReference type="ARBA" id="ARBA00022487"/>
    </source>
</evidence>
<dbReference type="EC" id="3.1.1.-" evidence="6"/>
<keyword evidence="4" id="KW-1015">Disulfide bond</keyword>
<dbReference type="InterPro" id="IPR050309">
    <property type="entry name" value="Type-B_Carboxylest/Lipase"/>
</dbReference>
<evidence type="ECO:0000256" key="5">
    <source>
        <dbReference type="ARBA" id="ARBA00023180"/>
    </source>
</evidence>
<keyword evidence="2" id="KW-0719">Serine esterase</keyword>
<organism evidence="8">
    <name type="scientific">Cnaphalocrocis medinalis</name>
    <name type="common">Rice leaffolder moth</name>
    <dbReference type="NCBI Taxonomy" id="437488"/>
    <lineage>
        <taxon>Eukaryota</taxon>
        <taxon>Metazoa</taxon>
        <taxon>Ecdysozoa</taxon>
        <taxon>Arthropoda</taxon>
        <taxon>Hexapoda</taxon>
        <taxon>Insecta</taxon>
        <taxon>Pterygota</taxon>
        <taxon>Neoptera</taxon>
        <taxon>Endopterygota</taxon>
        <taxon>Lepidoptera</taxon>
        <taxon>Glossata</taxon>
        <taxon>Ditrysia</taxon>
        <taxon>Pyraloidea</taxon>
        <taxon>Crambidae</taxon>
        <taxon>Pyraustinae</taxon>
        <taxon>Cnaphalocrocis</taxon>
    </lineage>
</organism>
<keyword evidence="5" id="KW-0325">Glycoprotein</keyword>
<evidence type="ECO:0000256" key="6">
    <source>
        <dbReference type="RuleBase" id="RU361235"/>
    </source>
</evidence>
<sequence length="573" mass="63517">MKTVTAIVLVFTLGALAQAEDDCVLAMTESGLVCGARMKATNGEDFVSFMGMRYAKAPIGELRFAEPQSPEPYDGIFDATTPGLVCPQLTDKLLPDLPAPPQGEDCLRVNVHVPLSAVPQNSSDWDNPRLPVFVYIHGGSFITGSGNPDTYGPEYLMQKGIILVTINYRLASIGFLSLDSEYIPGNAGLRDALFALKWVKRNIELFGGDPDEITLGGQSAGGAISHLVSISPAVKGLGLFKRGIFMSGNALANFYTTSPISAKNVSALFLKAMGISSAIFKSPKSIHQELIKAPIEKILEANQYVYNKAGLALTFCPVQEKPQKGFTTMLPKDPEVLLKEGYGKEIASIFGFTNNECQVFKPFMIKGNLEKVLQTSQVAIVPQNLLFTSNVLTIPVLTREIKSEYYNGTTPTLEKYLYECTDAFYKYPVMRIADKRLESGAEPTFVYEFGYHGEDSVIKAAVKSDWPGAGHGEDVTYFFRVNWFLGPSKVDELAQSNPDSKMKEWMTTFIANFVRTGDPASIPAEWLPTNQQFEFQSIEEPMEYKLQLITPYLRDKKKFWNKLYKIGRVDLFR</sequence>
<feature type="signal peptide" evidence="6">
    <location>
        <begin position="1"/>
        <end position="19"/>
    </location>
</feature>
<evidence type="ECO:0000313" key="8">
    <source>
        <dbReference type="EMBL" id="AQY62719.1"/>
    </source>
</evidence>
<feature type="chain" id="PRO_5011826062" description="Carboxylic ester hydrolase" evidence="6">
    <location>
        <begin position="20"/>
        <end position="573"/>
    </location>
</feature>
<evidence type="ECO:0000256" key="1">
    <source>
        <dbReference type="ARBA" id="ARBA00005964"/>
    </source>
</evidence>
<dbReference type="PANTHER" id="PTHR11559">
    <property type="entry name" value="CARBOXYLESTERASE"/>
    <property type="match status" value="1"/>
</dbReference>